<dbReference type="Gene3D" id="3.40.30.10">
    <property type="entry name" value="Glutaredoxin"/>
    <property type="match status" value="1"/>
</dbReference>
<dbReference type="Gene3D" id="1.25.40.10">
    <property type="entry name" value="Tetratricopeptide repeat domain"/>
    <property type="match status" value="1"/>
</dbReference>
<proteinExistence type="inferred from homology"/>
<dbReference type="EMBL" id="CP138335">
    <property type="protein sequence ID" value="XBW08582.1"/>
    <property type="molecule type" value="Genomic_DNA"/>
</dbReference>
<evidence type="ECO:0000256" key="1">
    <source>
        <dbReference type="ARBA" id="ARBA00008987"/>
    </source>
</evidence>
<keyword evidence="2" id="KW-0676">Redox-active center</keyword>
<dbReference type="Pfam" id="PF00085">
    <property type="entry name" value="Thioredoxin"/>
    <property type="match status" value="1"/>
</dbReference>
<evidence type="ECO:0000256" key="2">
    <source>
        <dbReference type="ARBA" id="ARBA00023284"/>
    </source>
</evidence>
<dbReference type="GO" id="GO:0006950">
    <property type="term" value="P:response to stress"/>
    <property type="evidence" value="ECO:0007669"/>
    <property type="project" value="UniProtKB-ARBA"/>
</dbReference>
<dbReference type="GO" id="GO:0005737">
    <property type="term" value="C:cytoplasm"/>
    <property type="evidence" value="ECO:0007669"/>
    <property type="project" value="TreeGrafter"/>
</dbReference>
<dbReference type="InterPro" id="IPR011990">
    <property type="entry name" value="TPR-like_helical_dom_sf"/>
</dbReference>
<protein>
    <submittedName>
        <fullName evidence="4">Tetratricopeptide repeat protein</fullName>
    </submittedName>
</protein>
<evidence type="ECO:0000259" key="3">
    <source>
        <dbReference type="PROSITE" id="PS51352"/>
    </source>
</evidence>
<gene>
    <name evidence="4" type="ORF">SAC06_03200</name>
</gene>
<dbReference type="RefSeq" id="WP_350258782.1">
    <property type="nucleotide sequence ID" value="NZ_CP138335.1"/>
</dbReference>
<evidence type="ECO:0000313" key="4">
    <source>
        <dbReference type="EMBL" id="XBW08582.1"/>
    </source>
</evidence>
<dbReference type="Pfam" id="PF14561">
    <property type="entry name" value="TPR_20"/>
    <property type="match status" value="1"/>
</dbReference>
<name>A0AAU7VA64_9ACTO</name>
<accession>A0AAU7VA64</accession>
<sequence length="255" mass="27495">MSDTYGAVDLSAISDAAIVDVTQANFEEEMNLSQSVPVVLLFYPAQDLGSQQVLTVLEASARKHAGAFQLGKVNVDAVPELAAALQIKSLPTSIALVARRPVPLFEGPVTPEQFEALITELLQVAPQLGVTGRIENTNPAHEAPRAAEMQDDWEGAVALWKKVLANNPSDREAKQALARAEFQVRLAHEDESELARADRLFAQGDEAAAYNLLLGLVAGEQREPARARLVELLNLGSDPAVVKQARSRLATMLMV</sequence>
<reference evidence="4" key="1">
    <citation type="submission" date="2023-11" db="EMBL/GenBank/DDBJ databases">
        <title>Scrofimicrobium hongkongense sp. nov., isolated from a patient with peritonitis.</title>
        <authorList>
            <person name="Lao H.Y."/>
            <person name="Wong A.Y.P."/>
            <person name="Ng T.L."/>
            <person name="Wong R.Y.L."/>
            <person name="Yau M.C.Y."/>
            <person name="Lam J.Y.W."/>
            <person name="Siu G.K.H."/>
        </authorList>
    </citation>
    <scope>NUCLEOTIDE SEQUENCE</scope>
    <source>
        <strain evidence="4">R131</strain>
    </source>
</reference>
<dbReference type="KEGG" id="sapp:SAC06_03200"/>
<dbReference type="SUPFAM" id="SSF52833">
    <property type="entry name" value="Thioredoxin-like"/>
    <property type="match status" value="1"/>
</dbReference>
<comment type="similarity">
    <text evidence="1">Belongs to the thioredoxin family.</text>
</comment>
<dbReference type="InterPro" id="IPR036249">
    <property type="entry name" value="Thioredoxin-like_sf"/>
</dbReference>
<dbReference type="PROSITE" id="PS51352">
    <property type="entry name" value="THIOREDOXIN_2"/>
    <property type="match status" value="1"/>
</dbReference>
<dbReference type="AlphaFoldDB" id="A0AAU7VA64"/>
<organism evidence="4">
    <name type="scientific">Scrofimicrobium appendicitidis</name>
    <dbReference type="NCBI Taxonomy" id="3079930"/>
    <lineage>
        <taxon>Bacteria</taxon>
        <taxon>Bacillati</taxon>
        <taxon>Actinomycetota</taxon>
        <taxon>Actinomycetes</taxon>
        <taxon>Actinomycetales</taxon>
        <taxon>Actinomycetaceae</taxon>
        <taxon>Scrofimicrobium</taxon>
    </lineage>
</organism>
<dbReference type="PANTHER" id="PTHR45663">
    <property type="entry name" value="GEO12009P1"/>
    <property type="match status" value="1"/>
</dbReference>
<dbReference type="GO" id="GO:0015035">
    <property type="term" value="F:protein-disulfide reductase activity"/>
    <property type="evidence" value="ECO:0007669"/>
    <property type="project" value="TreeGrafter"/>
</dbReference>
<feature type="domain" description="Thioredoxin" evidence="3">
    <location>
        <begin position="1"/>
        <end position="123"/>
    </location>
</feature>
<dbReference type="PANTHER" id="PTHR45663:SF11">
    <property type="entry name" value="GEO12009P1"/>
    <property type="match status" value="1"/>
</dbReference>
<dbReference type="InterPro" id="IPR013766">
    <property type="entry name" value="Thioredoxin_domain"/>
</dbReference>